<gene>
    <name evidence="1" type="ORF">NEZAVI_LOCUS15324</name>
</gene>
<dbReference type="Proteomes" id="UP001152798">
    <property type="component" value="Chromosome 7"/>
</dbReference>
<keyword evidence="2" id="KW-1185">Reference proteome</keyword>
<proteinExistence type="predicted"/>
<reference evidence="1" key="1">
    <citation type="submission" date="2022-01" db="EMBL/GenBank/DDBJ databases">
        <authorList>
            <person name="King R."/>
        </authorList>
    </citation>
    <scope>NUCLEOTIDE SEQUENCE</scope>
</reference>
<evidence type="ECO:0000313" key="1">
    <source>
        <dbReference type="EMBL" id="CAH1407647.1"/>
    </source>
</evidence>
<evidence type="ECO:0000313" key="2">
    <source>
        <dbReference type="Proteomes" id="UP001152798"/>
    </source>
</evidence>
<name>A0A9P0HUK4_NEZVI</name>
<dbReference type="AlphaFoldDB" id="A0A9P0HUK4"/>
<protein>
    <submittedName>
        <fullName evidence="1">Uncharacterized protein</fullName>
    </submittedName>
</protein>
<organism evidence="1 2">
    <name type="scientific">Nezara viridula</name>
    <name type="common">Southern green stink bug</name>
    <name type="synonym">Cimex viridulus</name>
    <dbReference type="NCBI Taxonomy" id="85310"/>
    <lineage>
        <taxon>Eukaryota</taxon>
        <taxon>Metazoa</taxon>
        <taxon>Ecdysozoa</taxon>
        <taxon>Arthropoda</taxon>
        <taxon>Hexapoda</taxon>
        <taxon>Insecta</taxon>
        <taxon>Pterygota</taxon>
        <taxon>Neoptera</taxon>
        <taxon>Paraneoptera</taxon>
        <taxon>Hemiptera</taxon>
        <taxon>Heteroptera</taxon>
        <taxon>Panheteroptera</taxon>
        <taxon>Pentatomomorpha</taxon>
        <taxon>Pentatomoidea</taxon>
        <taxon>Pentatomidae</taxon>
        <taxon>Pentatominae</taxon>
        <taxon>Nezara</taxon>
    </lineage>
</organism>
<sequence>MGTSILCGYPQGGGTTPRLGAPSSRAATSTPCGCPTAVETRHLSYSCTSWTRLVPSGPLRFKTLPNLFTEDRKETTIAGELAALTNCLLIEIQIIDIFSHSIINKYITKIKLTIFILEHFLFYSDIWSLANCIIMNGQFFC</sequence>
<accession>A0A9P0HUK4</accession>
<dbReference type="EMBL" id="OV725083">
    <property type="protein sequence ID" value="CAH1407647.1"/>
    <property type="molecule type" value="Genomic_DNA"/>
</dbReference>